<reference evidence="3 4" key="1">
    <citation type="submission" date="2016-10" db="EMBL/GenBank/DDBJ databases">
        <title>Genome sequence of the ascomycete fungus Penicillium subrubescens.</title>
        <authorList>
            <person name="De Vries R.P."/>
            <person name="Peng M."/>
            <person name="Dilokpimol A."/>
            <person name="Hilden K."/>
            <person name="Makela M.R."/>
            <person name="Grigoriev I."/>
            <person name="Riley R."/>
            <person name="Granchi Z."/>
        </authorList>
    </citation>
    <scope>NUCLEOTIDE SEQUENCE [LARGE SCALE GENOMIC DNA]</scope>
    <source>
        <strain evidence="3 4">CBS 132785</strain>
    </source>
</reference>
<feature type="compositionally biased region" description="Polar residues" evidence="1">
    <location>
        <begin position="654"/>
        <end position="664"/>
    </location>
</feature>
<evidence type="ECO:0000313" key="3">
    <source>
        <dbReference type="EMBL" id="OKO92622.1"/>
    </source>
</evidence>
<dbReference type="AlphaFoldDB" id="A0A1Q5SXF3"/>
<feature type="region of interest" description="Disordered" evidence="1">
    <location>
        <begin position="399"/>
        <end position="432"/>
    </location>
</feature>
<dbReference type="Pfam" id="PF09431">
    <property type="entry name" value="SPIN90_LRD"/>
    <property type="match status" value="1"/>
</dbReference>
<feature type="region of interest" description="Disordered" evidence="1">
    <location>
        <begin position="463"/>
        <end position="731"/>
    </location>
</feature>
<dbReference type="GO" id="GO:0071933">
    <property type="term" value="F:Arp2/3 complex binding"/>
    <property type="evidence" value="ECO:0007669"/>
    <property type="project" value="TreeGrafter"/>
</dbReference>
<dbReference type="EMBL" id="MNBE01000740">
    <property type="protein sequence ID" value="OKO92622.1"/>
    <property type="molecule type" value="Genomic_DNA"/>
</dbReference>
<dbReference type="GO" id="GO:0006897">
    <property type="term" value="P:endocytosis"/>
    <property type="evidence" value="ECO:0007669"/>
    <property type="project" value="TreeGrafter"/>
</dbReference>
<accession>A0A1Q5SXF3</accession>
<name>A0A1Q5SXF3_9EURO</name>
<dbReference type="GO" id="GO:0000147">
    <property type="term" value="P:actin cortical patch assembly"/>
    <property type="evidence" value="ECO:0007669"/>
    <property type="project" value="TreeGrafter"/>
</dbReference>
<proteinExistence type="predicted"/>
<evidence type="ECO:0000259" key="2">
    <source>
        <dbReference type="Pfam" id="PF09431"/>
    </source>
</evidence>
<evidence type="ECO:0000313" key="4">
    <source>
        <dbReference type="Proteomes" id="UP000186955"/>
    </source>
</evidence>
<feature type="compositionally biased region" description="Low complexity" evidence="1">
    <location>
        <begin position="532"/>
        <end position="569"/>
    </location>
</feature>
<feature type="compositionally biased region" description="Pro residues" evidence="1">
    <location>
        <begin position="583"/>
        <end position="592"/>
    </location>
</feature>
<sequence>MEPEVSEPQQFWNDDFLSSEYDISRCSYKLFASTIFGAHADYVRRQIVYCLLQEDDLNTLHFIASFLLFDGRQNEAALQMMNEEGVFARLLELIQSLRRDDTDGGAGLHQLLMDLLYEMSRIQRIKIEDLVLVDDDFIRCLFDIIEDLSYDVTDPYHYPVIRVLLVLNEQFMISAHDPVDERSSSSHLTNKVIKVLSVYGSLYKTFGENIILLINREELAANTRTAETSLQLLTLKLLYLIFTTPSTYEYFFTNDLHVLVDILIRNLLDLPEEASALRHTYLRVLYPLLAHTQLRLPPHYKRDELRRLLSILVRGQVSYGNETEQEKIIHFEEVDETTRRLVGRCATVDWLREHQDITTPVQEIPTQIVTATIDTVLDEGIQQDSPIDMDPIDVTRTLSHMSTIPDSPGTTSPTRMDSLDSRGSSEAPESRRKLSAIHRLGMQLEPASASSLSVQAVAAQHEKPGVITPSRNDGRTIDLVGEAPTLRAPKIKPEPPKSRRWRGRRLAVDEDDQHSTGTSSDRNTIPEGVEISPTSTHTAPTPTPTTPSSTINATATGTTTDRRNSTTTSHLIPPGHPRRSASNPPPALPPPRRSTQTTPSTSHHRPAPASTGPSPTPSTCTSISINKHGQKPAPPKTRRWGRGKAQAHAHTDSVESGVSTGSQAKESDSEAVALAVSGTADAQAGEDGGMLPDPFSPTSPVSPTLLVSTADEKGAAQPVSVEEAVQNVSLH</sequence>
<dbReference type="InterPro" id="IPR018556">
    <property type="entry name" value="SPIN90/Ldb17_LRD"/>
</dbReference>
<feature type="compositionally biased region" description="Polar residues" evidence="1">
    <location>
        <begin position="696"/>
        <end position="707"/>
    </location>
</feature>
<feature type="compositionally biased region" description="Polar residues" evidence="1">
    <location>
        <begin position="399"/>
        <end position="415"/>
    </location>
</feature>
<gene>
    <name evidence="3" type="ORF">PENSUB_12607</name>
</gene>
<dbReference type="GO" id="GO:0030479">
    <property type="term" value="C:actin cortical patch"/>
    <property type="evidence" value="ECO:0007669"/>
    <property type="project" value="TreeGrafter"/>
</dbReference>
<feature type="compositionally biased region" description="Basic residues" evidence="1">
    <location>
        <begin position="636"/>
        <end position="647"/>
    </location>
</feature>
<dbReference type="PANTHER" id="PTHR13357:SF1">
    <property type="entry name" value="NCK-INTERACTING PROTEIN WITH SH3 DOMAIN"/>
    <property type="match status" value="1"/>
</dbReference>
<dbReference type="Proteomes" id="UP000186955">
    <property type="component" value="Unassembled WGS sequence"/>
</dbReference>
<keyword evidence="4" id="KW-1185">Reference proteome</keyword>
<organism evidence="3 4">
    <name type="scientific">Penicillium subrubescens</name>
    <dbReference type="NCBI Taxonomy" id="1316194"/>
    <lineage>
        <taxon>Eukaryota</taxon>
        <taxon>Fungi</taxon>
        <taxon>Dikarya</taxon>
        <taxon>Ascomycota</taxon>
        <taxon>Pezizomycotina</taxon>
        <taxon>Eurotiomycetes</taxon>
        <taxon>Eurotiomycetidae</taxon>
        <taxon>Eurotiales</taxon>
        <taxon>Aspergillaceae</taxon>
        <taxon>Penicillium</taxon>
    </lineage>
</organism>
<dbReference type="InterPro" id="IPR030125">
    <property type="entry name" value="SPIN90/Ldb17"/>
</dbReference>
<comment type="caution">
    <text evidence="3">The sequence shown here is derived from an EMBL/GenBank/DDBJ whole genome shotgun (WGS) entry which is preliminary data.</text>
</comment>
<dbReference type="GO" id="GO:0051666">
    <property type="term" value="P:actin cortical patch localization"/>
    <property type="evidence" value="ECO:0007669"/>
    <property type="project" value="TreeGrafter"/>
</dbReference>
<dbReference type="STRING" id="1316194.A0A1Q5SXF3"/>
<feature type="domain" description="SPIN90/Ldb17 leucine-rich" evidence="2">
    <location>
        <begin position="154"/>
        <end position="305"/>
    </location>
</feature>
<dbReference type="PANTHER" id="PTHR13357">
    <property type="entry name" value="SH3 ADAPTER PROTEIN SPIN90 NCK INTERACTING PROTEIN WITH SH3 DOMAIN"/>
    <property type="match status" value="1"/>
</dbReference>
<feature type="compositionally biased region" description="Low complexity" evidence="1">
    <location>
        <begin position="593"/>
        <end position="625"/>
    </location>
</feature>
<evidence type="ECO:0000256" key="1">
    <source>
        <dbReference type="SAM" id="MobiDB-lite"/>
    </source>
</evidence>
<protein>
    <submittedName>
        <fullName evidence="3">Protein dip1</fullName>
    </submittedName>
</protein>